<evidence type="ECO:0000313" key="11">
    <source>
        <dbReference type="EMBL" id="COX30890.1"/>
    </source>
</evidence>
<evidence type="ECO:0000313" key="21">
    <source>
        <dbReference type="Proteomes" id="UP000048600"/>
    </source>
</evidence>
<accession>A0A0T7PI41</accession>
<dbReference type="Proteomes" id="UP000039021">
    <property type="component" value="Unassembled WGS sequence"/>
</dbReference>
<dbReference type="Proteomes" id="UP000038802">
    <property type="component" value="Unassembled WGS sequence"/>
</dbReference>
<dbReference type="Proteomes" id="UP000048600">
    <property type="component" value="Unassembled WGS sequence"/>
</dbReference>
<evidence type="ECO:0000313" key="14">
    <source>
        <dbReference type="Proteomes" id="UP000039021"/>
    </source>
</evidence>
<dbReference type="EMBL" id="CFOE01000840">
    <property type="protein sequence ID" value="CFE46313.1"/>
    <property type="molecule type" value="Genomic_DNA"/>
</dbReference>
<dbReference type="EMBL" id="CFOH01000886">
    <property type="protein sequence ID" value="CFE72927.1"/>
    <property type="molecule type" value="Genomic_DNA"/>
</dbReference>
<dbReference type="Proteomes" id="UP000046680">
    <property type="component" value="Unassembled WGS sequence"/>
</dbReference>
<evidence type="ECO:0000313" key="16">
    <source>
        <dbReference type="Proteomes" id="UP000044938"/>
    </source>
</evidence>
<evidence type="ECO:0000313" key="19">
    <source>
        <dbReference type="Proteomes" id="UP000046947"/>
    </source>
</evidence>
<reference evidence="9" key="1">
    <citation type="submission" date="2015-03" db="EMBL/GenBank/DDBJ databases">
        <authorList>
            <person name="Murphy D."/>
        </authorList>
    </citation>
    <scope>NUCLEOTIDE SEQUENCE [LARGE SCALE GENOMIC DNA]</scope>
    <source>
        <strain evidence="9">K00500041</strain>
    </source>
</reference>
<evidence type="ECO:0000313" key="9">
    <source>
        <dbReference type="EMBL" id="COW92256.1"/>
    </source>
</evidence>
<dbReference type="Proteomes" id="UP000045842">
    <property type="component" value="Unassembled WGS sequence"/>
</dbReference>
<dbReference type="EMBL" id="CHKL01000789">
    <property type="protein sequence ID" value="COX30890.1"/>
    <property type="molecule type" value="Genomic_DNA"/>
</dbReference>
<evidence type="ECO:0000313" key="4">
    <source>
        <dbReference type="EMBL" id="CKS06439.1"/>
    </source>
</evidence>
<evidence type="ECO:0000313" key="24">
    <source>
        <dbReference type="Proteomes" id="UP000050164"/>
    </source>
</evidence>
<evidence type="ECO:0000313" key="15">
    <source>
        <dbReference type="Proteomes" id="UP000039217"/>
    </source>
</evidence>
<dbReference type="EMBL" id="CNFU01000791">
    <property type="protein sequence ID" value="CKS51586.1"/>
    <property type="molecule type" value="Genomic_DNA"/>
</dbReference>
<evidence type="ECO:0000313" key="10">
    <source>
        <dbReference type="EMBL" id="COX19798.1"/>
    </source>
</evidence>
<dbReference type="EMBL" id="CSAJ01000779">
    <property type="protein sequence ID" value="COX19798.1"/>
    <property type="molecule type" value="Genomic_DNA"/>
</dbReference>
<reference evidence="12" key="3">
    <citation type="submission" date="2015-03" db="EMBL/GenBank/DDBJ databases">
        <authorList>
            <consortium name="Pathogen Informatics"/>
            <person name="Murphy D."/>
        </authorList>
    </citation>
    <scope>NUCLEOTIDE SEQUENCE</scope>
    <source>
        <strain evidence="12">N09902308</strain>
    </source>
</reference>
<evidence type="ECO:0000313" key="2">
    <source>
        <dbReference type="EMBL" id="CFE72927.1"/>
    </source>
</evidence>
<reference evidence="13 14" key="2">
    <citation type="submission" date="2015-03" db="EMBL/GenBank/DDBJ databases">
        <authorList>
            <consortium name="Pathogen Informatics"/>
        </authorList>
    </citation>
    <scope>NUCLEOTIDE SEQUENCE [LARGE SCALE GENOMIC DNA]</scope>
    <source>
        <strain evidence="5 22">Bir 172</strain>
        <strain evidence="4 24">Bir 185</strain>
        <strain evidence="6 23">Bir 187</strain>
        <strain evidence="3 18">C09601061</strain>
        <strain evidence="7 15">D00501624</strain>
        <strain evidence="8 17">G09801536</strain>
        <strain evidence="1 20">G09901357</strain>
        <strain evidence="2 19">H09601792</strain>
        <strain evidence="13">K00500041</strain>
        <strain evidence="10 16">M09401471</strain>
        <strain evidence="14">N09902308</strain>
        <strain evidence="11 21">P00601463</strain>
    </source>
</reference>
<name>A0A0T7PI41_MYCTX</name>
<evidence type="ECO:0000313" key="23">
    <source>
        <dbReference type="Proteomes" id="UP000049023"/>
    </source>
</evidence>
<dbReference type="EMBL" id="CGCX01000965">
    <property type="protein sequence ID" value="CFR86343.1"/>
    <property type="molecule type" value="Genomic_DNA"/>
</dbReference>
<dbReference type="Proteomes" id="UP000039217">
    <property type="component" value="Unassembled WGS sequence"/>
</dbReference>
<evidence type="ECO:0000313" key="18">
    <source>
        <dbReference type="Proteomes" id="UP000046680"/>
    </source>
</evidence>
<organism evidence="9 13">
    <name type="scientific">Mycobacterium tuberculosis</name>
    <dbReference type="NCBI Taxonomy" id="1773"/>
    <lineage>
        <taxon>Bacteria</taxon>
        <taxon>Bacillati</taxon>
        <taxon>Actinomycetota</taxon>
        <taxon>Actinomycetes</taxon>
        <taxon>Mycobacteriales</taxon>
        <taxon>Mycobacteriaceae</taxon>
        <taxon>Mycobacterium</taxon>
        <taxon>Mycobacterium tuberculosis complex</taxon>
    </lineage>
</organism>
<protein>
    <submittedName>
        <fullName evidence="9">Uncharacterized protein</fullName>
    </submittedName>
</protein>
<dbReference type="EMBL" id="CNGE01000215">
    <property type="protein sequence ID" value="CKS21726.1"/>
    <property type="molecule type" value="Genomic_DNA"/>
</dbReference>
<dbReference type="Proteomes" id="UP000050164">
    <property type="component" value="Unassembled WGS sequence"/>
</dbReference>
<dbReference type="Proteomes" id="UP000048948">
    <property type="component" value="Unassembled WGS sequence"/>
</dbReference>
<evidence type="ECO:0000313" key="17">
    <source>
        <dbReference type="Proteomes" id="UP000045842"/>
    </source>
</evidence>
<dbReference type="EMBL" id="CSBK01001030">
    <property type="protein sequence ID" value="COY23345.1"/>
    <property type="molecule type" value="Genomic_DNA"/>
</dbReference>
<evidence type="ECO:0000313" key="22">
    <source>
        <dbReference type="Proteomes" id="UP000048948"/>
    </source>
</evidence>
<evidence type="ECO:0000313" key="12">
    <source>
        <dbReference type="EMBL" id="COY23345.1"/>
    </source>
</evidence>
<evidence type="ECO:0000313" key="8">
    <source>
        <dbReference type="EMBL" id="COW42255.1"/>
    </source>
</evidence>
<sequence length="43" mass="4509">MVAARTHISTYSASLIAMGMVLMPKKLVATNTASLIWLAASST</sequence>
<dbReference type="EMBL" id="CQQC01001761">
    <property type="protein sequence ID" value="CNW22367.1"/>
    <property type="molecule type" value="Genomic_DNA"/>
</dbReference>
<evidence type="ECO:0000313" key="7">
    <source>
        <dbReference type="EMBL" id="CNW22367.1"/>
    </source>
</evidence>
<dbReference type="EMBL" id="CNFT01000637">
    <property type="protein sequence ID" value="CKS06439.1"/>
    <property type="molecule type" value="Genomic_DNA"/>
</dbReference>
<dbReference type="Proteomes" id="UP000049023">
    <property type="component" value="Unassembled WGS sequence"/>
</dbReference>
<dbReference type="Proteomes" id="UP000044938">
    <property type="component" value="Unassembled WGS sequence"/>
</dbReference>
<dbReference type="Proteomes" id="UP000048289">
    <property type="component" value="Unassembled WGS sequence"/>
</dbReference>
<evidence type="ECO:0000313" key="6">
    <source>
        <dbReference type="EMBL" id="CKS51586.1"/>
    </source>
</evidence>
<dbReference type="Proteomes" id="UP000046947">
    <property type="component" value="Unassembled WGS sequence"/>
</dbReference>
<evidence type="ECO:0000313" key="13">
    <source>
        <dbReference type="Proteomes" id="UP000038802"/>
    </source>
</evidence>
<gene>
    <name evidence="3" type="ORF">ERS007657_02485</name>
    <name evidence="7" type="ORF">ERS007661_03687</name>
    <name evidence="8" type="ORF">ERS007679_03832</name>
    <name evidence="1" type="ORF">ERS007681_04019</name>
    <name evidence="2" type="ORF">ERS007688_03753</name>
    <name evidence="9" type="ORF">ERS007703_04464</name>
    <name evidence="10" type="ORF">ERS007720_04075</name>
    <name evidence="12" type="ORF">ERS007739_02294</name>
    <name evidence="11" type="ORF">ERS007741_04170</name>
    <name evidence="5" type="ORF">ERS027646_01465</name>
    <name evidence="4" type="ORF">ERS027659_02586</name>
    <name evidence="6" type="ORF">ERS027661_03183</name>
</gene>
<evidence type="ECO:0000313" key="1">
    <source>
        <dbReference type="EMBL" id="CFE46313.1"/>
    </source>
</evidence>
<evidence type="ECO:0000313" key="20">
    <source>
        <dbReference type="Proteomes" id="UP000048289"/>
    </source>
</evidence>
<evidence type="ECO:0000313" key="3">
    <source>
        <dbReference type="EMBL" id="CFR86343.1"/>
    </source>
</evidence>
<dbReference type="AlphaFoldDB" id="A0A0T7PI41"/>
<dbReference type="EMBL" id="CSAD01000789">
    <property type="protein sequence ID" value="COW42255.1"/>
    <property type="molecule type" value="Genomic_DNA"/>
</dbReference>
<evidence type="ECO:0000313" key="5">
    <source>
        <dbReference type="EMBL" id="CKS21726.1"/>
    </source>
</evidence>
<proteinExistence type="predicted"/>
<dbReference type="EMBL" id="CSAE01000791">
    <property type="protein sequence ID" value="COW92256.1"/>
    <property type="molecule type" value="Genomic_DNA"/>
</dbReference>